<proteinExistence type="predicted"/>
<dbReference type="PIRSF" id="PIRSF017854">
    <property type="entry name" value="T4SS_TrbD"/>
    <property type="match status" value="1"/>
</dbReference>
<evidence type="ECO:0000256" key="1">
    <source>
        <dbReference type="ARBA" id="ARBA00004370"/>
    </source>
</evidence>
<evidence type="ECO:0000256" key="3">
    <source>
        <dbReference type="ARBA" id="ARBA00022989"/>
    </source>
</evidence>
<comment type="subcellular location">
    <subcellularLocation>
        <location evidence="1">Membrane</location>
    </subcellularLocation>
</comment>
<sequence length="90" mass="9479">MSGVEQPMPGFEAPIHRALVEPIFLAGAPRSLAILNGTLATAIGLGFQQWLIGILAGAIGHSIATLAARRDPHFAAVLARHLRQKGQMSC</sequence>
<name>A0A239J091_9SPHN</name>
<keyword evidence="4" id="KW-0472">Membrane</keyword>
<keyword evidence="2" id="KW-0812">Transmembrane</keyword>
<keyword evidence="3" id="KW-1133">Transmembrane helix</keyword>
<dbReference type="InterPro" id="IPR016704">
    <property type="entry name" value="Conjugal_tfr_TrbD"/>
</dbReference>
<evidence type="ECO:0000313" key="5">
    <source>
        <dbReference type="EMBL" id="SNS99219.1"/>
    </source>
</evidence>
<protein>
    <submittedName>
        <fullName evidence="5">Type IV secretion system protein VirB3</fullName>
    </submittedName>
</protein>
<reference evidence="6" key="1">
    <citation type="submission" date="2017-06" db="EMBL/GenBank/DDBJ databases">
        <authorList>
            <person name="Varghese N."/>
            <person name="Submissions S."/>
        </authorList>
    </citation>
    <scope>NUCLEOTIDE SEQUENCE [LARGE SCALE GENOMIC DNA]</scope>
    <source>
        <strain evidence="6">LNB2</strain>
    </source>
</reference>
<evidence type="ECO:0000256" key="4">
    <source>
        <dbReference type="ARBA" id="ARBA00023136"/>
    </source>
</evidence>
<dbReference type="GO" id="GO:0016020">
    <property type="term" value="C:membrane"/>
    <property type="evidence" value="ECO:0007669"/>
    <property type="project" value="UniProtKB-SubCell"/>
</dbReference>
<dbReference type="Pfam" id="PF05101">
    <property type="entry name" value="VirB3"/>
    <property type="match status" value="1"/>
</dbReference>
<dbReference type="Proteomes" id="UP000198281">
    <property type="component" value="Unassembled WGS sequence"/>
</dbReference>
<dbReference type="InterPro" id="IPR007792">
    <property type="entry name" value="T4SS_VirB3/TrbD/AvhB"/>
</dbReference>
<accession>A0A239J091</accession>
<organism evidence="5 6">
    <name type="scientific">Edaphosphingomonas laterariae</name>
    <dbReference type="NCBI Taxonomy" id="861865"/>
    <lineage>
        <taxon>Bacteria</taxon>
        <taxon>Pseudomonadati</taxon>
        <taxon>Pseudomonadota</taxon>
        <taxon>Alphaproteobacteria</taxon>
        <taxon>Sphingomonadales</taxon>
        <taxon>Rhizorhabdaceae</taxon>
        <taxon>Edaphosphingomonas</taxon>
    </lineage>
</organism>
<keyword evidence="6" id="KW-1185">Reference proteome</keyword>
<gene>
    <name evidence="5" type="ORF">SAMN06295912_1299</name>
</gene>
<dbReference type="RefSeq" id="WP_089220856.1">
    <property type="nucleotide sequence ID" value="NZ_FZOS01000029.1"/>
</dbReference>
<dbReference type="OrthoDB" id="9801524at2"/>
<dbReference type="EMBL" id="FZOS01000029">
    <property type="protein sequence ID" value="SNS99219.1"/>
    <property type="molecule type" value="Genomic_DNA"/>
</dbReference>
<evidence type="ECO:0000256" key="2">
    <source>
        <dbReference type="ARBA" id="ARBA00022692"/>
    </source>
</evidence>
<evidence type="ECO:0000313" key="6">
    <source>
        <dbReference type="Proteomes" id="UP000198281"/>
    </source>
</evidence>
<dbReference type="AlphaFoldDB" id="A0A239J091"/>